<dbReference type="EMBL" id="JAEVHI010000005">
    <property type="protein sequence ID" value="KAG5290315.1"/>
    <property type="molecule type" value="Genomic_DNA"/>
</dbReference>
<evidence type="ECO:0000313" key="2">
    <source>
        <dbReference type="Proteomes" id="UP000670092"/>
    </source>
</evidence>
<protein>
    <submittedName>
        <fullName evidence="1">Uncharacterized protein</fullName>
    </submittedName>
</protein>
<sequence length="64" mass="7232">MIQEQRDGVSLENKRRCYSVRWRKTRDACPLISGNAPKLVAINVNRGSRSATEFKVNRLVGTAN</sequence>
<name>A0A8H8CUG9_AJECA</name>
<gene>
    <name evidence="1" type="ORF">I7I52_07303</name>
</gene>
<dbReference type="VEuPathDB" id="FungiDB:I7I52_07303"/>
<dbReference type="Proteomes" id="UP000670092">
    <property type="component" value="Unassembled WGS sequence"/>
</dbReference>
<accession>A0A8H8CUG9</accession>
<comment type="caution">
    <text evidence="1">The sequence shown here is derived from an EMBL/GenBank/DDBJ whole genome shotgun (WGS) entry which is preliminary data.</text>
</comment>
<organism evidence="1 2">
    <name type="scientific">Ajellomyces capsulatus</name>
    <name type="common">Darling's disease fungus</name>
    <name type="synonym">Histoplasma capsulatum</name>
    <dbReference type="NCBI Taxonomy" id="5037"/>
    <lineage>
        <taxon>Eukaryota</taxon>
        <taxon>Fungi</taxon>
        <taxon>Dikarya</taxon>
        <taxon>Ascomycota</taxon>
        <taxon>Pezizomycotina</taxon>
        <taxon>Eurotiomycetes</taxon>
        <taxon>Eurotiomycetidae</taxon>
        <taxon>Onygenales</taxon>
        <taxon>Ajellomycetaceae</taxon>
        <taxon>Histoplasma</taxon>
    </lineage>
</organism>
<dbReference type="AlphaFoldDB" id="A0A8H8CUG9"/>
<evidence type="ECO:0000313" key="1">
    <source>
        <dbReference type="EMBL" id="KAG5290315.1"/>
    </source>
</evidence>
<proteinExistence type="predicted"/>
<reference evidence="1 2" key="1">
    <citation type="submission" date="2021-01" db="EMBL/GenBank/DDBJ databases">
        <title>Chromosome-level genome assembly of a human fungal pathogen reveals clustering of transcriptionally co-regulated genes.</title>
        <authorList>
            <person name="Voorhies M."/>
            <person name="Cohen S."/>
            <person name="Shea T.P."/>
            <person name="Petrus S."/>
            <person name="Munoz J.F."/>
            <person name="Poplawski S."/>
            <person name="Goldman W.E."/>
            <person name="Michael T."/>
            <person name="Cuomo C.A."/>
            <person name="Sil A."/>
            <person name="Beyhan S."/>
        </authorList>
    </citation>
    <scope>NUCLEOTIDE SEQUENCE [LARGE SCALE GENOMIC DNA]</scope>
    <source>
        <strain evidence="1 2">G184AR</strain>
    </source>
</reference>